<dbReference type="AlphaFoldDB" id="A0A504U969"/>
<comment type="caution">
    <text evidence="1">The sequence shown here is derived from an EMBL/GenBank/DDBJ whole genome shotgun (WGS) entry which is preliminary data.</text>
</comment>
<gene>
    <name evidence="1" type="ORF">FJQ55_13325</name>
</gene>
<evidence type="ECO:0000313" key="1">
    <source>
        <dbReference type="EMBL" id="TPP11734.1"/>
    </source>
</evidence>
<dbReference type="Proteomes" id="UP000316429">
    <property type="component" value="Unassembled WGS sequence"/>
</dbReference>
<accession>A0A504U969</accession>
<reference evidence="1 2" key="1">
    <citation type="submission" date="2019-06" db="EMBL/GenBank/DDBJ databases">
        <title>Rhizobium sp. CL12 isolated from roots of soybean.</title>
        <authorList>
            <person name="Wang C."/>
        </authorList>
    </citation>
    <scope>NUCLEOTIDE SEQUENCE [LARGE SCALE GENOMIC DNA]</scope>
    <source>
        <strain evidence="1 2">CL12</strain>
    </source>
</reference>
<dbReference type="SUPFAM" id="SSF46785">
    <property type="entry name" value="Winged helix' DNA-binding domain"/>
    <property type="match status" value="1"/>
</dbReference>
<keyword evidence="2" id="KW-1185">Reference proteome</keyword>
<proteinExistence type="predicted"/>
<dbReference type="EMBL" id="VFYP01000001">
    <property type="protein sequence ID" value="TPP11734.1"/>
    <property type="molecule type" value="Genomic_DNA"/>
</dbReference>
<dbReference type="RefSeq" id="WP_140828544.1">
    <property type="nucleotide sequence ID" value="NZ_VFYP01000001.1"/>
</dbReference>
<organism evidence="1 2">
    <name type="scientific">Rhizobium glycinendophyticum</name>
    <dbReference type="NCBI Taxonomy" id="2589807"/>
    <lineage>
        <taxon>Bacteria</taxon>
        <taxon>Pseudomonadati</taxon>
        <taxon>Pseudomonadota</taxon>
        <taxon>Alphaproteobacteria</taxon>
        <taxon>Hyphomicrobiales</taxon>
        <taxon>Rhizobiaceae</taxon>
        <taxon>Rhizobium/Agrobacterium group</taxon>
        <taxon>Rhizobium</taxon>
    </lineage>
</organism>
<dbReference type="Pfam" id="PF25212">
    <property type="entry name" value="HVO_A0114"/>
    <property type="match status" value="1"/>
</dbReference>
<dbReference type="OrthoDB" id="7471569at2"/>
<sequence length="125" mass="13817">MKKAVIQIRRAADVMAQVEAMASRFVGVWKTGEAAPHSTVLTFSSPAQLFSILSPKRWELIERLQTLGPSTIRGLARALERDVKRVHEDVSVLVEWGLVEKDAASKVFVPFDEIEADFVLRGAAA</sequence>
<dbReference type="InterPro" id="IPR036390">
    <property type="entry name" value="WH_DNA-bd_sf"/>
</dbReference>
<name>A0A504U969_9HYPH</name>
<evidence type="ECO:0000313" key="2">
    <source>
        <dbReference type="Proteomes" id="UP000316429"/>
    </source>
</evidence>
<protein>
    <submittedName>
        <fullName evidence="1">Transcriptional regulator</fullName>
    </submittedName>
</protein>